<evidence type="ECO:0000313" key="6">
    <source>
        <dbReference type="Proteomes" id="UP000187266"/>
    </source>
</evidence>
<dbReference type="SUPFAM" id="SSF102405">
    <property type="entry name" value="MCP/YpsA-like"/>
    <property type="match status" value="1"/>
</dbReference>
<organism evidence="5 6">
    <name type="scientific">Brevirhabdus pacifica</name>
    <dbReference type="NCBI Taxonomy" id="1267768"/>
    <lineage>
        <taxon>Bacteria</taxon>
        <taxon>Pseudomonadati</taxon>
        <taxon>Pseudomonadota</taxon>
        <taxon>Alphaproteobacteria</taxon>
        <taxon>Rhodobacterales</taxon>
        <taxon>Paracoccaceae</taxon>
        <taxon>Brevirhabdus</taxon>
    </lineage>
</organism>
<evidence type="ECO:0000259" key="4">
    <source>
        <dbReference type="Pfam" id="PF17782"/>
    </source>
</evidence>
<proteinExistence type="inferred from homology"/>
<dbReference type="InterPro" id="IPR041614">
    <property type="entry name" value="DprA_WH"/>
</dbReference>
<dbReference type="Gene3D" id="1.10.10.10">
    <property type="entry name" value="Winged helix-like DNA-binding domain superfamily/Winged helix DNA-binding domain"/>
    <property type="match status" value="1"/>
</dbReference>
<feature type="region of interest" description="Disordered" evidence="2">
    <location>
        <begin position="290"/>
        <end position="339"/>
    </location>
</feature>
<evidence type="ECO:0000259" key="3">
    <source>
        <dbReference type="Pfam" id="PF02481"/>
    </source>
</evidence>
<evidence type="ECO:0000256" key="1">
    <source>
        <dbReference type="ARBA" id="ARBA00006525"/>
    </source>
</evidence>
<dbReference type="GO" id="GO:0009294">
    <property type="term" value="P:DNA-mediated transformation"/>
    <property type="evidence" value="ECO:0007669"/>
    <property type="project" value="InterPro"/>
</dbReference>
<dbReference type="EMBL" id="CP019124">
    <property type="protein sequence ID" value="APX91005.1"/>
    <property type="molecule type" value="Genomic_DNA"/>
</dbReference>
<dbReference type="InterPro" id="IPR003488">
    <property type="entry name" value="DprA"/>
</dbReference>
<accession>A0A1U7DM67</accession>
<feature type="domain" description="Smf/DprA SLOG" evidence="3">
    <location>
        <begin position="85"/>
        <end position="289"/>
    </location>
</feature>
<dbReference type="PANTHER" id="PTHR43022">
    <property type="entry name" value="PROTEIN SMF"/>
    <property type="match status" value="1"/>
</dbReference>
<evidence type="ECO:0000313" key="5">
    <source>
        <dbReference type="EMBL" id="APX91005.1"/>
    </source>
</evidence>
<comment type="similarity">
    <text evidence="1">Belongs to the DprA/Smf family.</text>
</comment>
<protein>
    <submittedName>
        <fullName evidence="5">DNA protecting protein DprA</fullName>
    </submittedName>
</protein>
<dbReference type="Pfam" id="PF02481">
    <property type="entry name" value="DNA_processg_A"/>
    <property type="match status" value="1"/>
</dbReference>
<evidence type="ECO:0000256" key="2">
    <source>
        <dbReference type="SAM" id="MobiDB-lite"/>
    </source>
</evidence>
<dbReference type="Pfam" id="PF17782">
    <property type="entry name" value="WHD_DprA"/>
    <property type="match status" value="1"/>
</dbReference>
<gene>
    <name evidence="5" type="ORF">BV394_06250</name>
</gene>
<sequence>MFGALPPAPPRSEQEGLRWLQLIRSHKVGPATFLRLMAAHGDAGQALLALPDVARAAGLRDYRPLDPLMAEREYAAGRRIGARLLFLGGPGYPPELAGIADPPPVLWARGRAALAGRPAVALVGARNASSLGLRMARAMAGDLGRAGHAVVSGLARGIDAAAHEAALEHGTIAVLAGGIDVFYPSENAALAGRIATDGLLLSEQPVGTQPRARHFPRRNRIVSGLARAVVVIEAAARSGSLITARNALDQGREVLAVPGHPFEPRSGGCNMLLRDGATLVRDSRDVLEGLPPLQAATRGEGTYTGQSVRPLPQADRPVTPRPDDPPRTGAPPPPEAGELSRRILDRLGVTPMAEDDLVRELRLPTERVLAGVLDLELSGMVQRHSGGRLSKPG</sequence>
<dbReference type="AlphaFoldDB" id="A0A1U7DM67"/>
<feature type="domain" description="DprA winged helix" evidence="4">
    <location>
        <begin position="330"/>
        <end position="387"/>
    </location>
</feature>
<dbReference type="Gene3D" id="3.40.50.450">
    <property type="match status" value="1"/>
</dbReference>
<dbReference type="InterPro" id="IPR036388">
    <property type="entry name" value="WH-like_DNA-bd_sf"/>
</dbReference>
<dbReference type="Pfam" id="PF21102">
    <property type="entry name" value="DprA_N"/>
    <property type="match status" value="1"/>
</dbReference>
<name>A0A1U7DM67_9RHOB</name>
<dbReference type="Proteomes" id="UP000187266">
    <property type="component" value="Chromosome"/>
</dbReference>
<dbReference type="STRING" id="1267768.BV394_06250"/>
<dbReference type="RefSeq" id="WP_076981021.1">
    <property type="nucleotide sequence ID" value="NZ_PGFI01000011.1"/>
</dbReference>
<dbReference type="InterPro" id="IPR057666">
    <property type="entry name" value="DrpA_SLOG"/>
</dbReference>
<dbReference type="PANTHER" id="PTHR43022:SF1">
    <property type="entry name" value="PROTEIN SMF"/>
    <property type="match status" value="1"/>
</dbReference>
<dbReference type="NCBIfam" id="TIGR00732">
    <property type="entry name" value="dprA"/>
    <property type="match status" value="1"/>
</dbReference>
<reference evidence="5 6" key="1">
    <citation type="submission" date="2017-01" db="EMBL/GenBank/DDBJ databases">
        <title>Genomic analysis of Xuhuaishuia manganoxidans DY6-4.</title>
        <authorList>
            <person name="Wang X."/>
        </authorList>
    </citation>
    <scope>NUCLEOTIDE SEQUENCE [LARGE SCALE GENOMIC DNA]</scope>
    <source>
        <strain evidence="5 6">DY6-4</strain>
    </source>
</reference>
<keyword evidence="6" id="KW-1185">Reference proteome</keyword>